<evidence type="ECO:0000259" key="1">
    <source>
        <dbReference type="Pfam" id="PF12146"/>
    </source>
</evidence>
<dbReference type="InterPro" id="IPR029058">
    <property type="entry name" value="AB_hydrolase_fold"/>
</dbReference>
<name>A0AAW6UTR3_9GAMM</name>
<sequence>MSTTMTEQTIEPLYQLDVLGSGYEQATLDFPDDYEGQVTATLVRKKAQHATRKAVLYIHGFIDYFFQTEMAEQFNQHGFDFYALDLRKYGRSHLPHQKYYNVREMAEYDAEITQALEIMGAEGHDAVLLCGHSTGGLTTTLYAAHHPDHPLIKALWVNSPFYDFNMNPIKKKLGLPNLSRVGKICPDLEFPSELNKWYVTSLHKSLKGEWDFNLEWKKTTYPLVRLSFIRAIFEAQKEIHQGVTLNVPALVMHSDQTKNPKKWHKHAQSSDVILDVKHIDKYARKMKGDVTISKIKGGLHDLVLSEKSVRDQVYQQLFKWLESKGL</sequence>
<dbReference type="InterPro" id="IPR051044">
    <property type="entry name" value="MAG_DAG_Lipase"/>
</dbReference>
<evidence type="ECO:0000313" key="2">
    <source>
        <dbReference type="EMBL" id="MDK1683014.1"/>
    </source>
</evidence>
<dbReference type="Pfam" id="PF12146">
    <property type="entry name" value="Hydrolase_4"/>
    <property type="match status" value="1"/>
</dbReference>
<dbReference type="InterPro" id="IPR022742">
    <property type="entry name" value="Hydrolase_4"/>
</dbReference>
<accession>A0AAW6UTR3</accession>
<reference evidence="2" key="1">
    <citation type="submission" date="2023-04" db="EMBL/GenBank/DDBJ databases">
        <title>The environmental microbiomes in feedlot watering bowls are a reservoir of florfenicol resistance for bovine respiratory disease pathogens.</title>
        <authorList>
            <person name="Kos D.W."/>
            <person name="Ruzzini A.C."/>
            <person name="Schreiner B."/>
            <person name="Jelinski M.D."/>
        </authorList>
    </citation>
    <scope>NUCLEOTIDE SEQUENCE</scope>
    <source>
        <strain evidence="2">WB3</strain>
    </source>
</reference>
<dbReference type="GO" id="GO:0016787">
    <property type="term" value="F:hydrolase activity"/>
    <property type="evidence" value="ECO:0007669"/>
    <property type="project" value="UniProtKB-KW"/>
</dbReference>
<dbReference type="AlphaFoldDB" id="A0AAW6UTR3"/>
<proteinExistence type="predicted"/>
<gene>
    <name evidence="2" type="ORF">QOR41_04015</name>
</gene>
<protein>
    <submittedName>
        <fullName evidence="2">Alpha/beta hydrolase</fullName>
    </submittedName>
</protein>
<dbReference type="PANTHER" id="PTHR11614">
    <property type="entry name" value="PHOSPHOLIPASE-RELATED"/>
    <property type="match status" value="1"/>
</dbReference>
<comment type="caution">
    <text evidence="2">The sequence shown here is derived from an EMBL/GenBank/DDBJ whole genome shotgun (WGS) entry which is preliminary data.</text>
</comment>
<evidence type="ECO:0000313" key="3">
    <source>
        <dbReference type="Proteomes" id="UP001241935"/>
    </source>
</evidence>
<dbReference type="EMBL" id="JASKNE010000001">
    <property type="protein sequence ID" value="MDK1683014.1"/>
    <property type="molecule type" value="Genomic_DNA"/>
</dbReference>
<keyword evidence="2" id="KW-0378">Hydrolase</keyword>
<dbReference type="Proteomes" id="UP001241935">
    <property type="component" value="Unassembled WGS sequence"/>
</dbReference>
<feature type="domain" description="Serine aminopeptidase S33" evidence="1">
    <location>
        <begin position="51"/>
        <end position="258"/>
    </location>
</feature>
<dbReference type="Gene3D" id="3.40.50.1820">
    <property type="entry name" value="alpha/beta hydrolase"/>
    <property type="match status" value="1"/>
</dbReference>
<organism evidence="2 3">
    <name type="scientific">Acinetobacter terrestris</name>
    <dbReference type="NCBI Taxonomy" id="2529843"/>
    <lineage>
        <taxon>Bacteria</taxon>
        <taxon>Pseudomonadati</taxon>
        <taxon>Pseudomonadota</taxon>
        <taxon>Gammaproteobacteria</taxon>
        <taxon>Moraxellales</taxon>
        <taxon>Moraxellaceae</taxon>
        <taxon>Acinetobacter</taxon>
        <taxon>Acinetobacter Taxon 24</taxon>
    </lineage>
</organism>
<dbReference type="SUPFAM" id="SSF53474">
    <property type="entry name" value="alpha/beta-Hydrolases"/>
    <property type="match status" value="1"/>
</dbReference>